<dbReference type="AlphaFoldDB" id="A0A1G6E5B7"/>
<dbReference type="InterPro" id="IPR018677">
    <property type="entry name" value="DUF2157"/>
</dbReference>
<dbReference type="EMBL" id="FMXN01000016">
    <property type="protein sequence ID" value="SDB52125.1"/>
    <property type="molecule type" value="Genomic_DNA"/>
</dbReference>
<feature type="transmembrane region" description="Helical" evidence="1">
    <location>
        <begin position="70"/>
        <end position="89"/>
    </location>
</feature>
<proteinExistence type="predicted"/>
<feature type="transmembrane region" description="Helical" evidence="1">
    <location>
        <begin position="140"/>
        <end position="156"/>
    </location>
</feature>
<reference evidence="4" key="1">
    <citation type="submission" date="2016-10" db="EMBL/GenBank/DDBJ databases">
        <authorList>
            <person name="Varghese N."/>
            <person name="Submissions S."/>
        </authorList>
    </citation>
    <scope>NUCLEOTIDE SEQUENCE [LARGE SCALE GENOMIC DNA]</scope>
    <source>
        <strain evidence="4">CGMCC 1.10824</strain>
    </source>
</reference>
<dbReference type="RefSeq" id="WP_092593955.1">
    <property type="nucleotide sequence ID" value="NZ_FMXN01000016.1"/>
</dbReference>
<dbReference type="Proteomes" id="UP000199626">
    <property type="component" value="Unassembled WGS sequence"/>
</dbReference>
<evidence type="ECO:0000256" key="1">
    <source>
        <dbReference type="SAM" id="Phobius"/>
    </source>
</evidence>
<organism evidence="3 4">
    <name type="scientific">Pseudidiomarina indica</name>
    <dbReference type="NCBI Taxonomy" id="1159017"/>
    <lineage>
        <taxon>Bacteria</taxon>
        <taxon>Pseudomonadati</taxon>
        <taxon>Pseudomonadota</taxon>
        <taxon>Gammaproteobacteria</taxon>
        <taxon>Alteromonadales</taxon>
        <taxon>Idiomarinaceae</taxon>
        <taxon>Pseudidiomarina</taxon>
    </lineage>
</organism>
<keyword evidence="1" id="KW-0472">Membrane</keyword>
<feature type="domain" description="DUF2157" evidence="2">
    <location>
        <begin position="15"/>
        <end position="115"/>
    </location>
</feature>
<evidence type="ECO:0000259" key="2">
    <source>
        <dbReference type="Pfam" id="PF09925"/>
    </source>
</evidence>
<accession>A0A1G6E5B7</accession>
<feature type="transmembrane region" description="Helical" evidence="1">
    <location>
        <begin position="244"/>
        <end position="262"/>
    </location>
</feature>
<dbReference type="OrthoDB" id="1675191at2"/>
<name>A0A1G6E5B7_9GAMM</name>
<dbReference type="Pfam" id="PF09925">
    <property type="entry name" value="DUF2157"/>
    <property type="match status" value="1"/>
</dbReference>
<evidence type="ECO:0000313" key="4">
    <source>
        <dbReference type="Proteomes" id="UP000199626"/>
    </source>
</evidence>
<keyword evidence="4" id="KW-1185">Reference proteome</keyword>
<sequence>MAATSLQKQLEEAAKQQIISAEQAAALGQFLQPSETAPRFTFEHILYYLGGLLAIGAMTLFLSFSWERFGGLGILLVSAIYAIIGGLLAHRLREQQRHIPAAICIVFVVCLMPVMTYGVLHWLGWWSVETQYSLASRPQWITLELVTIIAGLIALWRYQYPFIMLPLALALWQFSMDGALFLLDDRSWVLREQTSMVFGLILIVVALWADIRTHHRGDYAFWLYMVGVLTFWGGMSLLDSGNEWRRLIYFIINLVLIGVGAMLVRRVFIIVGAIGSTLYLSHLANDLFSDSWLFPVSLAAIGLLILWSGVLWQRHHAVITEKTRLLLPLALRQLLDAKN</sequence>
<feature type="transmembrane region" description="Helical" evidence="1">
    <location>
        <begin position="291"/>
        <end position="312"/>
    </location>
</feature>
<evidence type="ECO:0000313" key="3">
    <source>
        <dbReference type="EMBL" id="SDB52125.1"/>
    </source>
</evidence>
<keyword evidence="1" id="KW-0812">Transmembrane</keyword>
<feature type="transmembrane region" description="Helical" evidence="1">
    <location>
        <begin position="189"/>
        <end position="209"/>
    </location>
</feature>
<dbReference type="STRING" id="1159017.SAMN02927930_02054"/>
<keyword evidence="1" id="KW-1133">Transmembrane helix</keyword>
<feature type="transmembrane region" description="Helical" evidence="1">
    <location>
        <begin position="221"/>
        <end position="238"/>
    </location>
</feature>
<feature type="transmembrane region" description="Helical" evidence="1">
    <location>
        <begin position="101"/>
        <end position="120"/>
    </location>
</feature>
<protein>
    <submittedName>
        <fullName evidence="3">Predicted membrane protein</fullName>
    </submittedName>
</protein>
<gene>
    <name evidence="3" type="ORF">SAMN02927930_02054</name>
</gene>
<feature type="transmembrane region" description="Helical" evidence="1">
    <location>
        <begin position="45"/>
        <end position="64"/>
    </location>
</feature>